<accession>A0A183IK32</accession>
<reference evidence="4" key="1">
    <citation type="submission" date="2016-06" db="UniProtKB">
        <authorList>
            <consortium name="WormBaseParasite"/>
        </authorList>
    </citation>
    <scope>IDENTIFICATION</scope>
</reference>
<evidence type="ECO:0000256" key="1">
    <source>
        <dbReference type="SAM" id="MobiDB-lite"/>
    </source>
</evidence>
<dbReference type="WBParaSite" id="SBAD_0000415401-mRNA-1">
    <property type="protein sequence ID" value="SBAD_0000415401-mRNA-1"/>
    <property type="gene ID" value="SBAD_0000415401"/>
</dbReference>
<evidence type="ECO:0000313" key="2">
    <source>
        <dbReference type="EMBL" id="VDP02955.1"/>
    </source>
</evidence>
<evidence type="ECO:0000313" key="4">
    <source>
        <dbReference type="WBParaSite" id="SBAD_0000415401-mRNA-1"/>
    </source>
</evidence>
<keyword evidence="3" id="KW-1185">Reference proteome</keyword>
<feature type="compositionally biased region" description="Basic and acidic residues" evidence="1">
    <location>
        <begin position="32"/>
        <end position="44"/>
    </location>
</feature>
<feature type="compositionally biased region" description="Basic and acidic residues" evidence="1">
    <location>
        <begin position="1"/>
        <end position="10"/>
    </location>
</feature>
<dbReference type="AlphaFoldDB" id="A0A183IK32"/>
<feature type="compositionally biased region" description="Polar residues" evidence="1">
    <location>
        <begin position="14"/>
        <end position="31"/>
    </location>
</feature>
<feature type="region of interest" description="Disordered" evidence="1">
    <location>
        <begin position="1"/>
        <end position="44"/>
    </location>
</feature>
<reference evidence="2 3" key="2">
    <citation type="submission" date="2018-11" db="EMBL/GenBank/DDBJ databases">
        <authorList>
            <consortium name="Pathogen Informatics"/>
        </authorList>
    </citation>
    <scope>NUCLEOTIDE SEQUENCE [LARGE SCALE GENOMIC DNA]</scope>
</reference>
<sequence length="69" mass="7947">MRLWTREKVPRSFRNPNKASNLLRNPTVTNKTADRENVENRTGKVDASSQIIAWTLVKKIDQSTPPLTR</sequence>
<protein>
    <submittedName>
        <fullName evidence="4">Transposase</fullName>
    </submittedName>
</protein>
<dbReference type="Proteomes" id="UP000270296">
    <property type="component" value="Unassembled WGS sequence"/>
</dbReference>
<dbReference type="EMBL" id="UZAM01008052">
    <property type="protein sequence ID" value="VDP02955.1"/>
    <property type="molecule type" value="Genomic_DNA"/>
</dbReference>
<name>A0A183IK32_9BILA</name>
<evidence type="ECO:0000313" key="3">
    <source>
        <dbReference type="Proteomes" id="UP000270296"/>
    </source>
</evidence>
<gene>
    <name evidence="2" type="ORF">SBAD_LOCUS3978</name>
</gene>
<proteinExistence type="predicted"/>
<organism evidence="4">
    <name type="scientific">Soboliphyme baturini</name>
    <dbReference type="NCBI Taxonomy" id="241478"/>
    <lineage>
        <taxon>Eukaryota</taxon>
        <taxon>Metazoa</taxon>
        <taxon>Ecdysozoa</taxon>
        <taxon>Nematoda</taxon>
        <taxon>Enoplea</taxon>
        <taxon>Dorylaimia</taxon>
        <taxon>Dioctophymatida</taxon>
        <taxon>Dioctophymatoidea</taxon>
        <taxon>Soboliphymatidae</taxon>
        <taxon>Soboliphyme</taxon>
    </lineage>
</organism>